<accession>A0ACC1RCL9</accession>
<sequence length="104" mass="11248">MPTIAVPTCLPPTKSGTSSRETSVTTGSQSLTVTSEKDCHDLFLQEVSALPEREPVTSTTTSPTETRMTTMPRRDNTQTDSSTQNNVWIARTVRTAMSNILSGS</sequence>
<protein>
    <submittedName>
        <fullName evidence="1">Uncharacterized protein</fullName>
    </submittedName>
</protein>
<proteinExistence type="predicted"/>
<dbReference type="Proteomes" id="UP001148629">
    <property type="component" value="Unassembled WGS sequence"/>
</dbReference>
<name>A0ACC1RCL9_9HYPO</name>
<dbReference type="EMBL" id="JANRMS010004856">
    <property type="protein sequence ID" value="KAJ3505311.1"/>
    <property type="molecule type" value="Genomic_DNA"/>
</dbReference>
<gene>
    <name evidence="1" type="ORF">NM208_g16208</name>
</gene>
<comment type="caution">
    <text evidence="1">The sequence shown here is derived from an EMBL/GenBank/DDBJ whole genome shotgun (WGS) entry which is preliminary data.</text>
</comment>
<evidence type="ECO:0000313" key="2">
    <source>
        <dbReference type="Proteomes" id="UP001148629"/>
    </source>
</evidence>
<reference evidence="1" key="1">
    <citation type="submission" date="2022-08" db="EMBL/GenBank/DDBJ databases">
        <title>Genome Sequence of Fusarium decemcellulare.</title>
        <authorList>
            <person name="Buettner E."/>
        </authorList>
    </citation>
    <scope>NUCLEOTIDE SEQUENCE</scope>
    <source>
        <strain evidence="1">Babe19</strain>
    </source>
</reference>
<organism evidence="1 2">
    <name type="scientific">Fusarium decemcellulare</name>
    <dbReference type="NCBI Taxonomy" id="57161"/>
    <lineage>
        <taxon>Eukaryota</taxon>
        <taxon>Fungi</taxon>
        <taxon>Dikarya</taxon>
        <taxon>Ascomycota</taxon>
        <taxon>Pezizomycotina</taxon>
        <taxon>Sordariomycetes</taxon>
        <taxon>Hypocreomycetidae</taxon>
        <taxon>Hypocreales</taxon>
        <taxon>Nectriaceae</taxon>
        <taxon>Fusarium</taxon>
        <taxon>Fusarium decemcellulare species complex</taxon>
    </lineage>
</organism>
<evidence type="ECO:0000313" key="1">
    <source>
        <dbReference type="EMBL" id="KAJ3505311.1"/>
    </source>
</evidence>
<keyword evidence="2" id="KW-1185">Reference proteome</keyword>